<evidence type="ECO:0000259" key="1">
    <source>
        <dbReference type="Pfam" id="PF18546"/>
    </source>
</evidence>
<feature type="domain" description="Metanogen output" evidence="1">
    <location>
        <begin position="25"/>
        <end position="156"/>
    </location>
</feature>
<dbReference type="Pfam" id="PF18546">
    <property type="entry name" value="MetOD1"/>
    <property type="match status" value="1"/>
</dbReference>
<dbReference type="RefSeq" id="WP_068248859.1">
    <property type="nucleotide sequence ID" value="NZ_LPUY01000138.1"/>
</dbReference>
<evidence type="ECO:0000313" key="3">
    <source>
        <dbReference type="Proteomes" id="UP000068382"/>
    </source>
</evidence>
<dbReference type="OrthoDB" id="260231at2"/>
<sequence>MTVIPDRFQDAPITRDRDQFLRELLRELSGVLEDMVGLEEAEGFIAKVGNRVGLMMDTEYRQIANVDRLDKDAVADAMVDLKRRIKGGFSVESLEEDRIVLTNTHCPFGKFVAGRKSLCMMTSNVFGRIAANNLEYARVELAETIAEGGSRCRVIVHLTEGDAGREYFS</sequence>
<dbReference type="Proteomes" id="UP000068382">
    <property type="component" value="Unassembled WGS sequence"/>
</dbReference>
<reference evidence="2 3" key="1">
    <citation type="submission" date="2015-12" db="EMBL/GenBank/DDBJ databases">
        <title>Genome sequence of the marine Rhodobacteraceae strain O3.65, Candidatus Tritonibacter horizontis.</title>
        <authorList>
            <person name="Poehlein A."/>
            <person name="Giebel H.A."/>
            <person name="Voget S."/>
            <person name="Brinkhoff T."/>
        </authorList>
    </citation>
    <scope>NUCLEOTIDE SEQUENCE [LARGE SCALE GENOMIC DNA]</scope>
    <source>
        <strain evidence="2 3">O3.65</strain>
    </source>
</reference>
<evidence type="ECO:0000313" key="2">
    <source>
        <dbReference type="EMBL" id="KUP90560.1"/>
    </source>
</evidence>
<dbReference type="EMBL" id="LPUY01000138">
    <property type="protein sequence ID" value="KUP90560.1"/>
    <property type="molecule type" value="Genomic_DNA"/>
</dbReference>
<dbReference type="InterPro" id="IPR041359">
    <property type="entry name" value="MetOD1"/>
</dbReference>
<dbReference type="AlphaFoldDB" id="A0A132BS36"/>
<accession>A0A132BS36</accession>
<gene>
    <name evidence="2" type="ORF">TRIHO_44250</name>
</gene>
<name>A0A132BS36_9RHOB</name>
<comment type="caution">
    <text evidence="2">The sequence shown here is derived from an EMBL/GenBank/DDBJ whole genome shotgun (WGS) entry which is preliminary data.</text>
</comment>
<proteinExistence type="predicted"/>
<protein>
    <recommendedName>
        <fullName evidence="1">Metanogen output domain-containing protein</fullName>
    </recommendedName>
</protein>
<keyword evidence="3" id="KW-1185">Reference proteome</keyword>
<organism evidence="2 3">
    <name type="scientific">Tritonibacter horizontis</name>
    <dbReference type="NCBI Taxonomy" id="1768241"/>
    <lineage>
        <taxon>Bacteria</taxon>
        <taxon>Pseudomonadati</taxon>
        <taxon>Pseudomonadota</taxon>
        <taxon>Alphaproteobacteria</taxon>
        <taxon>Rhodobacterales</taxon>
        <taxon>Paracoccaceae</taxon>
        <taxon>Tritonibacter</taxon>
    </lineage>
</organism>